<feature type="compositionally biased region" description="Basic residues" evidence="1">
    <location>
        <begin position="355"/>
        <end position="364"/>
    </location>
</feature>
<feature type="compositionally biased region" description="Acidic residues" evidence="1">
    <location>
        <begin position="494"/>
        <end position="512"/>
    </location>
</feature>
<name>A0A8H7IZ70_9PLEO</name>
<sequence length="547" mass="58764">MPRPARAKIASKASTTTRVAKPTTRKQAAAATTNPTTKQNKKASAPLQSFSDDSDGLVTNTRATRATRGAPAQKSQEPLNEADMEMTGALPTEVEAPSVASKVRTPAAKTSGGTRATRGSARLSAANISPTVAQAQTRSSVGAAGQDADEQGETSGFGDLTFSSLNSESPAHGTRPPSAVKVGATPAHETSILALTNFKRRARQPSLLRMVQQTTDVEDNDESGLSNTDNFDFDDFLPQDESTPLNKQRTTTEKEGANDSGAHLSSSGSRGRKRKLTPVVQVPRSSPPYNPPSGADLESVRSPSPSLPDVLPSREEVIEQTQDDSEVLSQTLAPPKSSSPVGEIAPPPASPQQSRARRRGRSGKRTAYNEDSDAEDTETPAKQKRSAKAKAKAQQSMSTAQLKGLLPRRRNRTRAHDEYDLTSSEEVTQFDSDQDELQMPTRRARQRRATGKVASPKATKKSGRGKKTAAATQAASKASRTYSRRISSDKENEAAAEEEEEEAEAEADETPEDSDKLAAIRKKFEEIDEFELEFETVDAVTSSSPYR</sequence>
<comment type="caution">
    <text evidence="2">The sequence shown here is derived from an EMBL/GenBank/DDBJ whole genome shotgun (WGS) entry which is preliminary data.</text>
</comment>
<evidence type="ECO:0000313" key="3">
    <source>
        <dbReference type="Proteomes" id="UP000651452"/>
    </source>
</evidence>
<feature type="compositionally biased region" description="Basic residues" evidence="1">
    <location>
        <begin position="382"/>
        <end position="391"/>
    </location>
</feature>
<reference evidence="2" key="2">
    <citation type="submission" date="2020-09" db="EMBL/GenBank/DDBJ databases">
        <title>Reference genome assembly for Australian Ascochyta lentis isolate Al4.</title>
        <authorList>
            <person name="Lee R.C."/>
            <person name="Farfan-Caceres L.M."/>
            <person name="Debler J.W."/>
            <person name="Williams A.H."/>
            <person name="Henares B.M."/>
        </authorList>
    </citation>
    <scope>NUCLEOTIDE SEQUENCE</scope>
    <source>
        <strain evidence="2">Al4</strain>
    </source>
</reference>
<keyword evidence="3" id="KW-1185">Reference proteome</keyword>
<feature type="compositionally biased region" description="Low complexity" evidence="1">
    <location>
        <begin position="300"/>
        <end position="311"/>
    </location>
</feature>
<evidence type="ECO:0000256" key="1">
    <source>
        <dbReference type="SAM" id="MobiDB-lite"/>
    </source>
</evidence>
<dbReference type="EMBL" id="RZGK01000014">
    <property type="protein sequence ID" value="KAF9694246.1"/>
    <property type="molecule type" value="Genomic_DNA"/>
</dbReference>
<feature type="compositionally biased region" description="Low complexity" evidence="1">
    <location>
        <begin position="392"/>
        <end position="401"/>
    </location>
</feature>
<dbReference type="AlphaFoldDB" id="A0A8H7IZ70"/>
<feature type="compositionally biased region" description="Basic residues" evidence="1">
    <location>
        <begin position="458"/>
        <end position="467"/>
    </location>
</feature>
<feature type="region of interest" description="Disordered" evidence="1">
    <location>
        <begin position="1"/>
        <end position="516"/>
    </location>
</feature>
<feature type="compositionally biased region" description="Low complexity" evidence="1">
    <location>
        <begin position="61"/>
        <end position="70"/>
    </location>
</feature>
<accession>A0A8H7IZ70</accession>
<reference evidence="2" key="1">
    <citation type="submission" date="2018-12" db="EMBL/GenBank/DDBJ databases">
        <authorList>
            <person name="Syme R.A."/>
            <person name="Farfan-Caceres L."/>
            <person name="Lichtenzveig J."/>
        </authorList>
    </citation>
    <scope>NUCLEOTIDE SEQUENCE</scope>
    <source>
        <strain evidence="2">Al4</strain>
    </source>
</reference>
<protein>
    <submittedName>
        <fullName evidence="2">Uncharacterized protein</fullName>
    </submittedName>
</protein>
<dbReference type="Proteomes" id="UP000651452">
    <property type="component" value="Unassembled WGS sequence"/>
</dbReference>
<feature type="compositionally biased region" description="Polar residues" evidence="1">
    <location>
        <begin position="327"/>
        <end position="340"/>
    </location>
</feature>
<evidence type="ECO:0000313" key="2">
    <source>
        <dbReference type="EMBL" id="KAF9694246.1"/>
    </source>
</evidence>
<feature type="compositionally biased region" description="Low complexity" evidence="1">
    <location>
        <begin position="468"/>
        <end position="479"/>
    </location>
</feature>
<feature type="compositionally biased region" description="Polar residues" evidence="1">
    <location>
        <begin position="240"/>
        <end position="249"/>
    </location>
</feature>
<gene>
    <name evidence="2" type="ORF">EKO04_007934</name>
</gene>
<feature type="compositionally biased region" description="Polar residues" evidence="1">
    <location>
        <begin position="126"/>
        <end position="140"/>
    </location>
</feature>
<feature type="compositionally biased region" description="Polar residues" evidence="1">
    <location>
        <begin position="421"/>
        <end position="431"/>
    </location>
</feature>
<organism evidence="2 3">
    <name type="scientific">Ascochyta lentis</name>
    <dbReference type="NCBI Taxonomy" id="205686"/>
    <lineage>
        <taxon>Eukaryota</taxon>
        <taxon>Fungi</taxon>
        <taxon>Dikarya</taxon>
        <taxon>Ascomycota</taxon>
        <taxon>Pezizomycotina</taxon>
        <taxon>Dothideomycetes</taxon>
        <taxon>Pleosporomycetidae</taxon>
        <taxon>Pleosporales</taxon>
        <taxon>Pleosporineae</taxon>
        <taxon>Didymellaceae</taxon>
        <taxon>Ascochyta</taxon>
    </lineage>
</organism>
<proteinExistence type="predicted"/>
<dbReference type="OrthoDB" id="5423493at2759"/>